<dbReference type="Proteomes" id="UP000887580">
    <property type="component" value="Unplaced"/>
</dbReference>
<dbReference type="WBParaSite" id="PS1159_v2.g1886.t1">
    <property type="protein sequence ID" value="PS1159_v2.g1886.t1"/>
    <property type="gene ID" value="PS1159_v2.g1886"/>
</dbReference>
<name>A0AC35FM09_9BILA</name>
<evidence type="ECO:0000313" key="2">
    <source>
        <dbReference type="WBParaSite" id="PS1159_v2.g1886.t1"/>
    </source>
</evidence>
<evidence type="ECO:0000313" key="1">
    <source>
        <dbReference type="Proteomes" id="UP000887580"/>
    </source>
</evidence>
<sequence>MREMFNYYKSKDADLSKVKDMTVSHPAEGIKCQPISAFSKMLNVEEMKYGL</sequence>
<reference evidence="2" key="1">
    <citation type="submission" date="2022-11" db="UniProtKB">
        <authorList>
            <consortium name="WormBaseParasite"/>
        </authorList>
    </citation>
    <scope>IDENTIFICATION</scope>
</reference>
<protein>
    <submittedName>
        <fullName evidence="2">Uncharacterized protein</fullName>
    </submittedName>
</protein>
<organism evidence="1 2">
    <name type="scientific">Panagrolaimus sp. PS1159</name>
    <dbReference type="NCBI Taxonomy" id="55785"/>
    <lineage>
        <taxon>Eukaryota</taxon>
        <taxon>Metazoa</taxon>
        <taxon>Ecdysozoa</taxon>
        <taxon>Nematoda</taxon>
        <taxon>Chromadorea</taxon>
        <taxon>Rhabditida</taxon>
        <taxon>Tylenchina</taxon>
        <taxon>Panagrolaimomorpha</taxon>
        <taxon>Panagrolaimoidea</taxon>
        <taxon>Panagrolaimidae</taxon>
        <taxon>Panagrolaimus</taxon>
    </lineage>
</organism>
<accession>A0AC35FM09</accession>
<proteinExistence type="predicted"/>